<evidence type="ECO:0000256" key="1">
    <source>
        <dbReference type="SAM" id="Coils"/>
    </source>
</evidence>
<feature type="compositionally biased region" description="Basic residues" evidence="2">
    <location>
        <begin position="210"/>
        <end position="219"/>
    </location>
</feature>
<keyword evidence="4" id="KW-1185">Reference proteome</keyword>
<sequence>MGARKDQSTSFSCLTQEEVEAFCLKWGIDPRFNPEAPGLDKSIDQCPKGSIALFCKNFEFSNLRYPFSTFVLNVMEYYRRHPDAVLNELEPSEDELDSWFLKSIRACPSRLRPFPEPLLVLMGISTLWDKPDRDPMLMRDGQVMHFVFWFMSALDFLKSDDTADVVFADAASAEGEDTAVRGAEHRFEGSSYVSVPKVKGFVKAPALKQSTRRSTRRKGTGQTSTSETIDLGDELDVEGTEVLDGGKKCELRLVAGKDAKAAGKKVWGSKPPTKTIKSSSNIDQGEIYVPDWKVTVSDTFKSPTICEDVLNHFAPPAVRASSSSMVHELTQRHEDEIGEFKQQAKALSKEKEELEVSMAQLAKDNKWLIEQGFQQLVTYLLHSSEFNSGLADVYSKLLIHGRHQGYIIGYDAGVAGSPKDKSPLFQPGAFDVFKDPIMKMERMTYPFVGEVSDCYGKPLSVLQGLKPRGLNEDLCNEILQSVSKKRSHSRDSEDTFSEGVDASKDSSLEASEVAAAGRKKKKAKKAPADGGKKDDASKKYEATKPTASDATK</sequence>
<name>A0A9K3EF21_HELAN</name>
<dbReference type="PANTHER" id="PTHR31099">
    <property type="entry name" value="OS06G0165300 PROTEIN"/>
    <property type="match status" value="1"/>
</dbReference>
<feature type="compositionally biased region" description="Basic and acidic residues" evidence="2">
    <location>
        <begin position="526"/>
        <end position="542"/>
    </location>
</feature>
<feature type="region of interest" description="Disordered" evidence="2">
    <location>
        <begin position="206"/>
        <end position="228"/>
    </location>
</feature>
<evidence type="ECO:0000313" key="4">
    <source>
        <dbReference type="Proteomes" id="UP000215914"/>
    </source>
</evidence>
<feature type="coiled-coil region" evidence="1">
    <location>
        <begin position="330"/>
        <end position="364"/>
    </location>
</feature>
<dbReference type="Gramene" id="mRNA:HanXRQr2_Chr13g0570371">
    <property type="protein sequence ID" value="mRNA:HanXRQr2_Chr13g0570371"/>
    <property type="gene ID" value="HanXRQr2_Chr13g0570371"/>
</dbReference>
<gene>
    <name evidence="3" type="ORF">HanXRQr2_Chr13g0570371</name>
</gene>
<dbReference type="PANTHER" id="PTHR31099:SF41">
    <property type="entry name" value="TRANSPOSASE (PUTATIVE), GYPSY TYPE-RELATED"/>
    <property type="match status" value="1"/>
</dbReference>
<comment type="caution">
    <text evidence="3">The sequence shown here is derived from an EMBL/GenBank/DDBJ whole genome shotgun (WGS) entry which is preliminary data.</text>
</comment>
<evidence type="ECO:0000256" key="2">
    <source>
        <dbReference type="SAM" id="MobiDB-lite"/>
    </source>
</evidence>
<dbReference type="Proteomes" id="UP000215914">
    <property type="component" value="Unassembled WGS sequence"/>
</dbReference>
<evidence type="ECO:0008006" key="5">
    <source>
        <dbReference type="Google" id="ProtNLM"/>
    </source>
</evidence>
<proteinExistence type="predicted"/>
<dbReference type="EMBL" id="MNCJ02000328">
    <property type="protein sequence ID" value="KAF5771905.1"/>
    <property type="molecule type" value="Genomic_DNA"/>
</dbReference>
<feature type="region of interest" description="Disordered" evidence="2">
    <location>
        <begin position="481"/>
        <end position="552"/>
    </location>
</feature>
<reference evidence="3" key="1">
    <citation type="journal article" date="2017" name="Nature">
        <title>The sunflower genome provides insights into oil metabolism, flowering and Asterid evolution.</title>
        <authorList>
            <person name="Badouin H."/>
            <person name="Gouzy J."/>
            <person name="Grassa C.J."/>
            <person name="Murat F."/>
            <person name="Staton S.E."/>
            <person name="Cottret L."/>
            <person name="Lelandais-Briere C."/>
            <person name="Owens G.L."/>
            <person name="Carrere S."/>
            <person name="Mayjonade B."/>
            <person name="Legrand L."/>
            <person name="Gill N."/>
            <person name="Kane N.C."/>
            <person name="Bowers J.E."/>
            <person name="Hubner S."/>
            <person name="Bellec A."/>
            <person name="Berard A."/>
            <person name="Berges H."/>
            <person name="Blanchet N."/>
            <person name="Boniface M.C."/>
            <person name="Brunel D."/>
            <person name="Catrice O."/>
            <person name="Chaidir N."/>
            <person name="Claudel C."/>
            <person name="Donnadieu C."/>
            <person name="Faraut T."/>
            <person name="Fievet G."/>
            <person name="Helmstetter N."/>
            <person name="King M."/>
            <person name="Knapp S.J."/>
            <person name="Lai Z."/>
            <person name="Le Paslier M.C."/>
            <person name="Lippi Y."/>
            <person name="Lorenzon L."/>
            <person name="Mandel J.R."/>
            <person name="Marage G."/>
            <person name="Marchand G."/>
            <person name="Marquand E."/>
            <person name="Bret-Mestries E."/>
            <person name="Morien E."/>
            <person name="Nambeesan S."/>
            <person name="Nguyen T."/>
            <person name="Pegot-Espagnet P."/>
            <person name="Pouilly N."/>
            <person name="Raftis F."/>
            <person name="Sallet E."/>
            <person name="Schiex T."/>
            <person name="Thomas J."/>
            <person name="Vandecasteele C."/>
            <person name="Vares D."/>
            <person name="Vear F."/>
            <person name="Vautrin S."/>
            <person name="Crespi M."/>
            <person name="Mangin B."/>
            <person name="Burke J.M."/>
            <person name="Salse J."/>
            <person name="Munos S."/>
            <person name="Vincourt P."/>
            <person name="Rieseberg L.H."/>
            <person name="Langlade N.B."/>
        </authorList>
    </citation>
    <scope>NUCLEOTIDE SEQUENCE</scope>
    <source>
        <tissue evidence="3">Leaves</tissue>
    </source>
</reference>
<reference evidence="3" key="2">
    <citation type="submission" date="2020-06" db="EMBL/GenBank/DDBJ databases">
        <title>Helianthus annuus Genome sequencing and assembly Release 2.</title>
        <authorList>
            <person name="Gouzy J."/>
            <person name="Langlade N."/>
            <person name="Munos S."/>
        </authorList>
    </citation>
    <scope>NUCLEOTIDE SEQUENCE</scope>
    <source>
        <tissue evidence="3">Leaves</tissue>
    </source>
</reference>
<evidence type="ECO:0000313" key="3">
    <source>
        <dbReference type="EMBL" id="KAF5771905.1"/>
    </source>
</evidence>
<organism evidence="3 4">
    <name type="scientific">Helianthus annuus</name>
    <name type="common">Common sunflower</name>
    <dbReference type="NCBI Taxonomy" id="4232"/>
    <lineage>
        <taxon>Eukaryota</taxon>
        <taxon>Viridiplantae</taxon>
        <taxon>Streptophyta</taxon>
        <taxon>Embryophyta</taxon>
        <taxon>Tracheophyta</taxon>
        <taxon>Spermatophyta</taxon>
        <taxon>Magnoliopsida</taxon>
        <taxon>eudicotyledons</taxon>
        <taxon>Gunneridae</taxon>
        <taxon>Pentapetalae</taxon>
        <taxon>asterids</taxon>
        <taxon>campanulids</taxon>
        <taxon>Asterales</taxon>
        <taxon>Asteraceae</taxon>
        <taxon>Asteroideae</taxon>
        <taxon>Heliantheae alliance</taxon>
        <taxon>Heliantheae</taxon>
        <taxon>Helianthus</taxon>
    </lineage>
</organism>
<keyword evidence="1" id="KW-0175">Coiled coil</keyword>
<accession>A0A9K3EF21</accession>
<dbReference type="AlphaFoldDB" id="A0A9K3EF21"/>
<protein>
    <recommendedName>
        <fullName evidence="5">Transposase (Putative), gypsy type</fullName>
    </recommendedName>
</protein>